<proteinExistence type="predicted"/>
<accession>A0ABV3L364</accession>
<keyword evidence="2" id="KW-1185">Reference proteome</keyword>
<evidence type="ECO:0000313" key="1">
    <source>
        <dbReference type="EMBL" id="MEV8465956.1"/>
    </source>
</evidence>
<comment type="caution">
    <text evidence="1">The sequence shown here is derived from an EMBL/GenBank/DDBJ whole genome shotgun (WGS) entry which is preliminary data.</text>
</comment>
<dbReference type="EMBL" id="JBFBVU010000003">
    <property type="protein sequence ID" value="MEV8465956.1"/>
    <property type="molecule type" value="Genomic_DNA"/>
</dbReference>
<dbReference type="RefSeq" id="WP_366191767.1">
    <property type="nucleotide sequence ID" value="NZ_JBFBVU010000003.1"/>
</dbReference>
<name>A0ABV3L364_9RHOB</name>
<sequence>MTDPKLDQLVTLARLRKLHEDTKMARLTARRSQIEAEIAGLRTSCPEPLKLDEFVFSGGWERARLWRDAQLLARNSDLASLRAEIAEQMPASNRATARFEIARELKKRTP</sequence>
<protein>
    <recommendedName>
        <fullName evidence="3">DUF222 domain-containing protein</fullName>
    </recommendedName>
</protein>
<reference evidence="1 2" key="1">
    <citation type="submission" date="2024-07" db="EMBL/GenBank/DDBJ databases">
        <authorList>
            <person name="Kang M."/>
        </authorList>
    </citation>
    <scope>NUCLEOTIDE SEQUENCE [LARGE SCALE GENOMIC DNA]</scope>
    <source>
        <strain evidence="1 2">DFM31</strain>
    </source>
</reference>
<dbReference type="Proteomes" id="UP001553161">
    <property type="component" value="Unassembled WGS sequence"/>
</dbReference>
<gene>
    <name evidence="1" type="ORF">AB0T83_04060</name>
</gene>
<organism evidence="1 2">
    <name type="scientific">Meridianimarinicoccus marinus</name>
    <dbReference type="NCBI Taxonomy" id="3231483"/>
    <lineage>
        <taxon>Bacteria</taxon>
        <taxon>Pseudomonadati</taxon>
        <taxon>Pseudomonadota</taxon>
        <taxon>Alphaproteobacteria</taxon>
        <taxon>Rhodobacterales</taxon>
        <taxon>Paracoccaceae</taxon>
        <taxon>Meridianimarinicoccus</taxon>
    </lineage>
</organism>
<evidence type="ECO:0008006" key="3">
    <source>
        <dbReference type="Google" id="ProtNLM"/>
    </source>
</evidence>
<evidence type="ECO:0000313" key="2">
    <source>
        <dbReference type="Proteomes" id="UP001553161"/>
    </source>
</evidence>